<feature type="domain" description="DinB-like" evidence="1">
    <location>
        <begin position="10"/>
        <end position="150"/>
    </location>
</feature>
<name>A0A7C4LJJ6_9PLAN</name>
<sequence length="164" mass="18453">MSTIAVYLRQMDFNRTRTIATLDDIAKQADPVAVLGWQPGPGRAHLAWQFLHIGITEELFATERLFGRPPGFSELIPRFRGGSTPDRDIPTPEGIRDVLQETRTHLQNALGTFSDQDLGVVPEAFRERGWTLERILQVICWHEAHHQGQAHAVLNLWKSSHGAA</sequence>
<dbReference type="AlphaFoldDB" id="A0A7C4LJJ6"/>
<evidence type="ECO:0000259" key="1">
    <source>
        <dbReference type="Pfam" id="PF12867"/>
    </source>
</evidence>
<dbReference type="Gene3D" id="1.20.120.450">
    <property type="entry name" value="dinb family like domain"/>
    <property type="match status" value="1"/>
</dbReference>
<accession>A0A7C4LJJ6</accession>
<organism evidence="2">
    <name type="scientific">Schlesneria paludicola</name>
    <dbReference type="NCBI Taxonomy" id="360056"/>
    <lineage>
        <taxon>Bacteria</taxon>
        <taxon>Pseudomonadati</taxon>
        <taxon>Planctomycetota</taxon>
        <taxon>Planctomycetia</taxon>
        <taxon>Planctomycetales</taxon>
        <taxon>Planctomycetaceae</taxon>
        <taxon>Schlesneria</taxon>
    </lineage>
</organism>
<evidence type="ECO:0000313" key="2">
    <source>
        <dbReference type="EMBL" id="HGT38216.1"/>
    </source>
</evidence>
<dbReference type="SUPFAM" id="SSF109854">
    <property type="entry name" value="DinB/YfiT-like putative metalloenzymes"/>
    <property type="match status" value="1"/>
</dbReference>
<proteinExistence type="predicted"/>
<dbReference type="EMBL" id="DSVQ01000006">
    <property type="protein sequence ID" value="HGT38216.1"/>
    <property type="molecule type" value="Genomic_DNA"/>
</dbReference>
<dbReference type="InterPro" id="IPR024775">
    <property type="entry name" value="DinB-like"/>
</dbReference>
<reference evidence="2" key="1">
    <citation type="journal article" date="2020" name="mSystems">
        <title>Genome- and Community-Level Interaction Insights into Carbon Utilization and Element Cycling Functions of Hydrothermarchaeota in Hydrothermal Sediment.</title>
        <authorList>
            <person name="Zhou Z."/>
            <person name="Liu Y."/>
            <person name="Xu W."/>
            <person name="Pan J."/>
            <person name="Luo Z.H."/>
            <person name="Li M."/>
        </authorList>
    </citation>
    <scope>NUCLEOTIDE SEQUENCE [LARGE SCALE GENOMIC DNA]</scope>
    <source>
        <strain evidence="2">SpSt-508</strain>
    </source>
</reference>
<dbReference type="Pfam" id="PF12867">
    <property type="entry name" value="DinB_2"/>
    <property type="match status" value="1"/>
</dbReference>
<comment type="caution">
    <text evidence="2">The sequence shown here is derived from an EMBL/GenBank/DDBJ whole genome shotgun (WGS) entry which is preliminary data.</text>
</comment>
<protein>
    <submittedName>
        <fullName evidence="2">DinB family protein</fullName>
    </submittedName>
</protein>
<gene>
    <name evidence="2" type="ORF">ENS64_02965</name>
</gene>
<dbReference type="InterPro" id="IPR034660">
    <property type="entry name" value="DinB/YfiT-like"/>
</dbReference>